<dbReference type="EMBL" id="JAIWYP010000001">
    <property type="protein sequence ID" value="KAH3888344.1"/>
    <property type="molecule type" value="Genomic_DNA"/>
</dbReference>
<organism evidence="2 3">
    <name type="scientific">Dreissena polymorpha</name>
    <name type="common">Zebra mussel</name>
    <name type="synonym">Mytilus polymorpha</name>
    <dbReference type="NCBI Taxonomy" id="45954"/>
    <lineage>
        <taxon>Eukaryota</taxon>
        <taxon>Metazoa</taxon>
        <taxon>Spiralia</taxon>
        <taxon>Lophotrochozoa</taxon>
        <taxon>Mollusca</taxon>
        <taxon>Bivalvia</taxon>
        <taxon>Autobranchia</taxon>
        <taxon>Heteroconchia</taxon>
        <taxon>Euheterodonta</taxon>
        <taxon>Imparidentia</taxon>
        <taxon>Neoheterodontei</taxon>
        <taxon>Myida</taxon>
        <taxon>Dreissenoidea</taxon>
        <taxon>Dreissenidae</taxon>
        <taxon>Dreissena</taxon>
    </lineage>
</organism>
<keyword evidence="3" id="KW-1185">Reference proteome</keyword>
<evidence type="ECO:0000313" key="3">
    <source>
        <dbReference type="Proteomes" id="UP000828390"/>
    </source>
</evidence>
<dbReference type="AlphaFoldDB" id="A0A9D4S0V4"/>
<reference evidence="2" key="2">
    <citation type="submission" date="2020-11" db="EMBL/GenBank/DDBJ databases">
        <authorList>
            <person name="McCartney M.A."/>
            <person name="Auch B."/>
            <person name="Kono T."/>
            <person name="Mallez S."/>
            <person name="Becker A."/>
            <person name="Gohl D.M."/>
            <person name="Silverstein K.A.T."/>
            <person name="Koren S."/>
            <person name="Bechman K.B."/>
            <person name="Herman A."/>
            <person name="Abrahante J.E."/>
            <person name="Garbe J."/>
        </authorList>
    </citation>
    <scope>NUCLEOTIDE SEQUENCE</scope>
    <source>
        <strain evidence="2">Duluth1</strain>
        <tissue evidence="2">Whole animal</tissue>
    </source>
</reference>
<feature type="region of interest" description="Disordered" evidence="1">
    <location>
        <begin position="1"/>
        <end position="55"/>
    </location>
</feature>
<dbReference type="Proteomes" id="UP000828390">
    <property type="component" value="Unassembled WGS sequence"/>
</dbReference>
<sequence>MKKKLLQDPEKCDRLTDRQTHRQTDRQTDTQSENHKSPAVKPVGDNYLTPLLDLP</sequence>
<proteinExistence type="predicted"/>
<name>A0A9D4S0V4_DREPO</name>
<evidence type="ECO:0000256" key="1">
    <source>
        <dbReference type="SAM" id="MobiDB-lite"/>
    </source>
</evidence>
<protein>
    <submittedName>
        <fullName evidence="2">Uncharacterized protein</fullName>
    </submittedName>
</protein>
<reference evidence="2" key="1">
    <citation type="journal article" date="2019" name="bioRxiv">
        <title>The Genome of the Zebra Mussel, Dreissena polymorpha: A Resource for Invasive Species Research.</title>
        <authorList>
            <person name="McCartney M.A."/>
            <person name="Auch B."/>
            <person name="Kono T."/>
            <person name="Mallez S."/>
            <person name="Zhang Y."/>
            <person name="Obille A."/>
            <person name="Becker A."/>
            <person name="Abrahante J.E."/>
            <person name="Garbe J."/>
            <person name="Badalamenti J.P."/>
            <person name="Herman A."/>
            <person name="Mangelson H."/>
            <person name="Liachko I."/>
            <person name="Sullivan S."/>
            <person name="Sone E.D."/>
            <person name="Koren S."/>
            <person name="Silverstein K.A.T."/>
            <person name="Beckman K.B."/>
            <person name="Gohl D.M."/>
        </authorList>
    </citation>
    <scope>NUCLEOTIDE SEQUENCE</scope>
    <source>
        <strain evidence="2">Duluth1</strain>
        <tissue evidence="2">Whole animal</tissue>
    </source>
</reference>
<accession>A0A9D4S0V4</accession>
<evidence type="ECO:0000313" key="2">
    <source>
        <dbReference type="EMBL" id="KAH3888344.1"/>
    </source>
</evidence>
<feature type="compositionally biased region" description="Basic and acidic residues" evidence="1">
    <location>
        <begin position="1"/>
        <end position="36"/>
    </location>
</feature>
<gene>
    <name evidence="2" type="ORF">DPMN_012377</name>
</gene>
<comment type="caution">
    <text evidence="2">The sequence shown here is derived from an EMBL/GenBank/DDBJ whole genome shotgun (WGS) entry which is preliminary data.</text>
</comment>